<dbReference type="Proteomes" id="UP001055167">
    <property type="component" value="Unassembled WGS sequence"/>
</dbReference>
<dbReference type="InterPro" id="IPR002347">
    <property type="entry name" value="SDR_fam"/>
</dbReference>
<protein>
    <submittedName>
        <fullName evidence="2">3-oxoacyl-[acyl-carrier-protein] reductase FabG</fullName>
    </submittedName>
</protein>
<evidence type="ECO:0000256" key="1">
    <source>
        <dbReference type="ARBA" id="ARBA00006484"/>
    </source>
</evidence>
<sequence length="252" mass="25716">MDLHLRDRTCLVTGASSGIGRATAVLLAAEGGRVVATARTQAALASLAEEIAAAGGAPPVLLAADFAREGAAGRLARQVLDQVGPVDVLVNNAGGSRPMTAPDDPAAWEEAFRLNFVSAREIGEILAPPMAARGWGRIVNVTGAILAKAFNAAGPAKAALESWSKAAAATYAARGVTVNCVAPGRINTVQILERLHPTEDSRQAFIDRNIPAGRFGEPGEAAALIAFLASGPAGYVTGTTIPVDGGALRFAF</sequence>
<accession>A0ABQ4R3A2</accession>
<gene>
    <name evidence="2" type="primary">fabG_15</name>
    <name evidence="2" type="ORF">OPKNFCMD_4932</name>
</gene>
<evidence type="ECO:0000313" key="2">
    <source>
        <dbReference type="EMBL" id="GJD52170.1"/>
    </source>
</evidence>
<dbReference type="Gene3D" id="3.40.50.720">
    <property type="entry name" value="NAD(P)-binding Rossmann-like Domain"/>
    <property type="match status" value="1"/>
</dbReference>
<comment type="caution">
    <text evidence="2">The sequence shown here is derived from an EMBL/GenBank/DDBJ whole genome shotgun (WGS) entry which is preliminary data.</text>
</comment>
<comment type="similarity">
    <text evidence="1">Belongs to the short-chain dehydrogenases/reductases (SDR) family.</text>
</comment>
<keyword evidence="3" id="KW-1185">Reference proteome</keyword>
<dbReference type="EMBL" id="BPQH01000017">
    <property type="protein sequence ID" value="GJD52170.1"/>
    <property type="molecule type" value="Genomic_DNA"/>
</dbReference>
<dbReference type="Pfam" id="PF13561">
    <property type="entry name" value="adh_short_C2"/>
    <property type="match status" value="1"/>
</dbReference>
<reference evidence="2" key="1">
    <citation type="journal article" date="2021" name="Front. Microbiol.">
        <title>Comprehensive Comparative Genomics and Phenotyping of Methylobacterium Species.</title>
        <authorList>
            <person name="Alessa O."/>
            <person name="Ogura Y."/>
            <person name="Fujitani Y."/>
            <person name="Takami H."/>
            <person name="Hayashi T."/>
            <person name="Sahin N."/>
            <person name="Tani A."/>
        </authorList>
    </citation>
    <scope>NUCLEOTIDE SEQUENCE</scope>
    <source>
        <strain evidence="2">KCTC 52305</strain>
    </source>
</reference>
<dbReference type="InterPro" id="IPR036291">
    <property type="entry name" value="NAD(P)-bd_dom_sf"/>
</dbReference>
<dbReference type="PANTHER" id="PTHR42879:SF2">
    <property type="entry name" value="3-OXOACYL-[ACYL-CARRIER-PROTEIN] REDUCTASE FABG"/>
    <property type="match status" value="1"/>
</dbReference>
<name>A0ABQ4R3A2_9HYPH</name>
<reference evidence="2" key="2">
    <citation type="submission" date="2021-08" db="EMBL/GenBank/DDBJ databases">
        <authorList>
            <person name="Tani A."/>
            <person name="Ola A."/>
            <person name="Ogura Y."/>
            <person name="Katsura K."/>
            <person name="Hayashi T."/>
        </authorList>
    </citation>
    <scope>NUCLEOTIDE SEQUENCE</scope>
    <source>
        <strain evidence="2">KCTC 52305</strain>
    </source>
</reference>
<dbReference type="PRINTS" id="PR00080">
    <property type="entry name" value="SDRFAMILY"/>
</dbReference>
<dbReference type="SUPFAM" id="SSF51735">
    <property type="entry name" value="NAD(P)-binding Rossmann-fold domains"/>
    <property type="match status" value="1"/>
</dbReference>
<dbReference type="PANTHER" id="PTHR42879">
    <property type="entry name" value="3-OXOACYL-(ACYL-CARRIER-PROTEIN) REDUCTASE"/>
    <property type="match status" value="1"/>
</dbReference>
<evidence type="ECO:0000313" key="3">
    <source>
        <dbReference type="Proteomes" id="UP001055167"/>
    </source>
</evidence>
<organism evidence="2 3">
    <name type="scientific">Methylobacterium crusticola</name>
    <dbReference type="NCBI Taxonomy" id="1697972"/>
    <lineage>
        <taxon>Bacteria</taxon>
        <taxon>Pseudomonadati</taxon>
        <taxon>Pseudomonadota</taxon>
        <taxon>Alphaproteobacteria</taxon>
        <taxon>Hyphomicrobiales</taxon>
        <taxon>Methylobacteriaceae</taxon>
        <taxon>Methylobacterium</taxon>
    </lineage>
</organism>
<dbReference type="InterPro" id="IPR050259">
    <property type="entry name" value="SDR"/>
</dbReference>
<dbReference type="PRINTS" id="PR00081">
    <property type="entry name" value="GDHRDH"/>
</dbReference>
<proteinExistence type="inferred from homology"/>
<dbReference type="RefSeq" id="WP_238313901.1">
    <property type="nucleotide sequence ID" value="NZ_BPQH01000017.1"/>
</dbReference>